<accession>A0ABR6YWW7</accession>
<reference evidence="1 2" key="1">
    <citation type="journal article" date="2020" name="mSystems">
        <title>Defining Genomic and Predicted Metabolic Features of the Acetobacterium Genus.</title>
        <authorList>
            <person name="Ross D.E."/>
            <person name="Marshall C.W."/>
            <person name="Gulliver D."/>
            <person name="May H.D."/>
            <person name="Norman R.S."/>
        </authorList>
    </citation>
    <scope>NUCLEOTIDE SEQUENCE [LARGE SCALE GENOMIC DNA]</scope>
    <source>
        <strain evidence="1 2">DSM 4132</strain>
    </source>
</reference>
<keyword evidence="2" id="KW-1185">Reference proteome</keyword>
<comment type="caution">
    <text evidence="1">The sequence shown here is derived from an EMBL/GenBank/DDBJ whole genome shotgun (WGS) entry which is preliminary data.</text>
</comment>
<sequence length="314" mass="36963">MSFQLIREGINKIPNVKSWKLTLINYDHKLSPSDYECHLIRFETDQLLNETVNNMREKFEYIVEKKTESILEYTGMNPKNSIDKINVSNGLISDQWDSLILSLSVCDDQKDIEKIESKAFIFVGEYFENGEYKNLYLLSRKNPIQIFKNKRRFKYLATRKNQIKEFNEPIIHFGNTFDVLIFGNVLYSINNNFQTVFNLEYSHRKFCRKALEEIENLDIISDFEAYQKFSLSGQTPKQFTRCDFDVINNLRNKKNLEILTKKLKIPYNKTTQQFDLSDDENAKIFTKAICGKTKYEMFNDGICEVPSSIPLSRS</sequence>
<evidence type="ECO:0000313" key="1">
    <source>
        <dbReference type="EMBL" id="MBC3899703.1"/>
    </source>
</evidence>
<gene>
    <name evidence="1" type="ORF">GH811_08750</name>
</gene>
<proteinExistence type="predicted"/>
<dbReference type="InterPro" id="IPR032359">
    <property type="entry name" value="KwaB-like"/>
</dbReference>
<protein>
    <submittedName>
        <fullName evidence="1">DUF4868 domain-containing protein</fullName>
    </submittedName>
</protein>
<dbReference type="Proteomes" id="UP000622405">
    <property type="component" value="Unassembled WGS sequence"/>
</dbReference>
<evidence type="ECO:0000313" key="2">
    <source>
        <dbReference type="Proteomes" id="UP000622405"/>
    </source>
</evidence>
<dbReference type="EMBL" id="WJBE01000006">
    <property type="protein sequence ID" value="MBC3899703.1"/>
    <property type="molecule type" value="Genomic_DNA"/>
</dbReference>
<dbReference type="RefSeq" id="WP_186894118.1">
    <property type="nucleotide sequence ID" value="NZ_WJBE01000006.1"/>
</dbReference>
<dbReference type="Pfam" id="PF16162">
    <property type="entry name" value="KwaB"/>
    <property type="match status" value="1"/>
</dbReference>
<organism evidence="1 2">
    <name type="scientific">Acetobacterium malicum</name>
    <dbReference type="NCBI Taxonomy" id="52692"/>
    <lineage>
        <taxon>Bacteria</taxon>
        <taxon>Bacillati</taxon>
        <taxon>Bacillota</taxon>
        <taxon>Clostridia</taxon>
        <taxon>Eubacteriales</taxon>
        <taxon>Eubacteriaceae</taxon>
        <taxon>Acetobacterium</taxon>
    </lineage>
</organism>
<name>A0ABR6YWW7_9FIRM</name>